<sequence>NNLNGLILLLKRDHNYITGLNNQLITAYYYCYYCFGLKNREILKIKIIIIETENELRKSIAFAGLPGFLFSAIGIFFADNGISYPGIFRIFDIPIKCLQMLFLMYHLYEPSVIQSLCRWYIAGIMLALFSPIAYFIEIFQSFIKKLIIVVHVKPILNWWFDLHRKKY</sequence>
<gene>
    <name evidence="2" type="ORF">BpHYR1_045739</name>
</gene>
<feature type="transmembrane region" description="Helical" evidence="1">
    <location>
        <begin position="20"/>
        <end position="38"/>
    </location>
</feature>
<protein>
    <submittedName>
        <fullName evidence="2">Uncharacterized protein</fullName>
    </submittedName>
</protein>
<feature type="transmembrane region" description="Helical" evidence="1">
    <location>
        <begin position="117"/>
        <end position="136"/>
    </location>
</feature>
<evidence type="ECO:0000256" key="1">
    <source>
        <dbReference type="SAM" id="Phobius"/>
    </source>
</evidence>
<accession>A0A3M7Q587</accession>
<dbReference type="Proteomes" id="UP000276133">
    <property type="component" value="Unassembled WGS sequence"/>
</dbReference>
<feature type="transmembrane region" description="Helical" evidence="1">
    <location>
        <begin position="84"/>
        <end position="105"/>
    </location>
</feature>
<keyword evidence="3" id="KW-1185">Reference proteome</keyword>
<keyword evidence="1" id="KW-0472">Membrane</keyword>
<organism evidence="2 3">
    <name type="scientific">Brachionus plicatilis</name>
    <name type="common">Marine rotifer</name>
    <name type="synonym">Brachionus muelleri</name>
    <dbReference type="NCBI Taxonomy" id="10195"/>
    <lineage>
        <taxon>Eukaryota</taxon>
        <taxon>Metazoa</taxon>
        <taxon>Spiralia</taxon>
        <taxon>Gnathifera</taxon>
        <taxon>Rotifera</taxon>
        <taxon>Eurotatoria</taxon>
        <taxon>Monogononta</taxon>
        <taxon>Pseudotrocha</taxon>
        <taxon>Ploima</taxon>
        <taxon>Brachionidae</taxon>
        <taxon>Brachionus</taxon>
    </lineage>
</organism>
<feature type="transmembrane region" description="Helical" evidence="1">
    <location>
        <begin position="59"/>
        <end position="78"/>
    </location>
</feature>
<keyword evidence="1" id="KW-0812">Transmembrane</keyword>
<reference evidence="2 3" key="1">
    <citation type="journal article" date="2018" name="Sci. Rep.">
        <title>Genomic signatures of local adaptation to the degree of environmental predictability in rotifers.</title>
        <authorList>
            <person name="Franch-Gras L."/>
            <person name="Hahn C."/>
            <person name="Garcia-Roger E.M."/>
            <person name="Carmona M.J."/>
            <person name="Serra M."/>
            <person name="Gomez A."/>
        </authorList>
    </citation>
    <scope>NUCLEOTIDE SEQUENCE [LARGE SCALE GENOMIC DNA]</scope>
    <source>
        <strain evidence="2">HYR1</strain>
    </source>
</reference>
<name>A0A3M7Q587_BRAPC</name>
<dbReference type="EMBL" id="REGN01007330">
    <property type="protein sequence ID" value="RNA06616.1"/>
    <property type="molecule type" value="Genomic_DNA"/>
</dbReference>
<dbReference type="AlphaFoldDB" id="A0A3M7Q587"/>
<feature type="non-terminal residue" evidence="2">
    <location>
        <position position="1"/>
    </location>
</feature>
<evidence type="ECO:0000313" key="3">
    <source>
        <dbReference type="Proteomes" id="UP000276133"/>
    </source>
</evidence>
<keyword evidence="1" id="KW-1133">Transmembrane helix</keyword>
<evidence type="ECO:0000313" key="2">
    <source>
        <dbReference type="EMBL" id="RNA06616.1"/>
    </source>
</evidence>
<proteinExistence type="predicted"/>
<comment type="caution">
    <text evidence="2">The sequence shown here is derived from an EMBL/GenBank/DDBJ whole genome shotgun (WGS) entry which is preliminary data.</text>
</comment>